<dbReference type="GO" id="GO:0005886">
    <property type="term" value="C:plasma membrane"/>
    <property type="evidence" value="ECO:0007669"/>
    <property type="project" value="TreeGrafter"/>
</dbReference>
<keyword evidence="1" id="KW-0812">Transmembrane</keyword>
<evidence type="ECO:0000313" key="2">
    <source>
        <dbReference type="EMBL" id="KAG6527735.1"/>
    </source>
</evidence>
<dbReference type="PANTHER" id="PTHR31414">
    <property type="entry name" value="TRANSMEMBRANE PROTEIN DDB_G0292058"/>
    <property type="match status" value="1"/>
</dbReference>
<dbReference type="EMBL" id="JACMSC010000003">
    <property type="protein sequence ID" value="KAG6527735.1"/>
    <property type="molecule type" value="Genomic_DNA"/>
</dbReference>
<feature type="transmembrane region" description="Helical" evidence="1">
    <location>
        <begin position="520"/>
        <end position="537"/>
    </location>
</feature>
<sequence length="603" mass="66694">MATIASITPEIITYIRQQKIGWLWNPDVVVCDPPCFFFFYIFPNPMPLREQSSPPRTGMTSLPGAFLSVTLLGLFFLPSSIAQASASGKKNNAWLGNLHRQSGKGQEKGLGPWRRLVAEAPVTKNGTVENSTFILAAERTYRKDPLNGYKHYTGGWNISDQHYWAVSSTFFPHALSFESSLKSSCLNLQSVGFTAAPLFAISIAWFLGFGLVLFFICCCLCFCRRRNHSYSRVAYALSLILLILFTCAAIIGSGVLYKGQGMFHNSTSETLEYVVGQANLTADNLHKFSSSLAAAKKVGVDQVFLPADVQMKIDTIQRKLNSSANELSSKTMENSKKIQIVLDTVRLDLIIIAAVMLVFSIFGLQFLVSIVVGDACVAMDQWVDHPHSHTALDDILPCVDATTANESMYRSKEVTFQIVNVVNQVISNVSNGNFPPVLAPLYYNQSGPLVPALCNPYNTNMSTRACAKGEVNFLNSSTVWKSYICEITSVNGNDVCTTVGRLTPSIYNQMTAATNVSKGLYLYGPFLLQLADCTFVRDTFSSLSEKNCPGLELYSAWTYIGLVMVSTAVMLSLIFWVIYARERRHRMYSKQFIAQSGPPHMPL</sequence>
<feature type="transmembrane region" description="Helical" evidence="1">
    <location>
        <begin position="557"/>
        <end position="580"/>
    </location>
</feature>
<reference evidence="2 3" key="1">
    <citation type="submission" date="2020-08" db="EMBL/GenBank/DDBJ databases">
        <title>Plant Genome Project.</title>
        <authorList>
            <person name="Zhang R.-G."/>
        </authorList>
    </citation>
    <scope>NUCLEOTIDE SEQUENCE [LARGE SCALE GENOMIC DNA]</scope>
    <source>
        <tissue evidence="2">Rhizome</tissue>
    </source>
</reference>
<proteinExistence type="predicted"/>
<dbReference type="GO" id="GO:0009506">
    <property type="term" value="C:plasmodesma"/>
    <property type="evidence" value="ECO:0007669"/>
    <property type="project" value="TreeGrafter"/>
</dbReference>
<evidence type="ECO:0000256" key="1">
    <source>
        <dbReference type="SAM" id="Phobius"/>
    </source>
</evidence>
<keyword evidence="1" id="KW-1133">Transmembrane helix</keyword>
<organism evidence="2 3">
    <name type="scientific">Zingiber officinale</name>
    <name type="common">Ginger</name>
    <name type="synonym">Amomum zingiber</name>
    <dbReference type="NCBI Taxonomy" id="94328"/>
    <lineage>
        <taxon>Eukaryota</taxon>
        <taxon>Viridiplantae</taxon>
        <taxon>Streptophyta</taxon>
        <taxon>Embryophyta</taxon>
        <taxon>Tracheophyta</taxon>
        <taxon>Spermatophyta</taxon>
        <taxon>Magnoliopsida</taxon>
        <taxon>Liliopsida</taxon>
        <taxon>Zingiberales</taxon>
        <taxon>Zingiberaceae</taxon>
        <taxon>Zingiber</taxon>
    </lineage>
</organism>
<dbReference type="PANTHER" id="PTHR31414:SF15">
    <property type="entry name" value="PLASMA MEMBRANE FUSION PROTEIN"/>
    <property type="match status" value="1"/>
</dbReference>
<protein>
    <submittedName>
        <fullName evidence="2">Uncharacterized protein</fullName>
    </submittedName>
</protein>
<keyword evidence="3" id="KW-1185">Reference proteome</keyword>
<dbReference type="Proteomes" id="UP000734854">
    <property type="component" value="Unassembled WGS sequence"/>
</dbReference>
<name>A0A8J5LP08_ZINOF</name>
<feature type="transmembrane region" description="Helical" evidence="1">
    <location>
        <begin position="235"/>
        <end position="257"/>
    </location>
</feature>
<dbReference type="InterPro" id="IPR040283">
    <property type="entry name" value="DDB_G0292058-like"/>
</dbReference>
<keyword evidence="1" id="KW-0472">Membrane</keyword>
<feature type="transmembrane region" description="Helical" evidence="1">
    <location>
        <begin position="349"/>
        <end position="372"/>
    </location>
</feature>
<feature type="transmembrane region" description="Helical" evidence="1">
    <location>
        <begin position="22"/>
        <end position="42"/>
    </location>
</feature>
<comment type="caution">
    <text evidence="2">The sequence shown here is derived from an EMBL/GenBank/DDBJ whole genome shotgun (WGS) entry which is preliminary data.</text>
</comment>
<accession>A0A8J5LP08</accession>
<feature type="transmembrane region" description="Helical" evidence="1">
    <location>
        <begin position="198"/>
        <end position="223"/>
    </location>
</feature>
<gene>
    <name evidence="2" type="ORF">ZIOFF_009861</name>
</gene>
<dbReference type="AlphaFoldDB" id="A0A8J5LP08"/>
<evidence type="ECO:0000313" key="3">
    <source>
        <dbReference type="Proteomes" id="UP000734854"/>
    </source>
</evidence>